<dbReference type="RefSeq" id="WP_218474840.1">
    <property type="nucleotide sequence ID" value="NZ_BAABJN010000001.1"/>
</dbReference>
<keyword evidence="2" id="KW-0547">Nucleotide-binding</keyword>
<reference evidence="5 6" key="1">
    <citation type="submission" date="2021-07" db="EMBL/GenBank/DDBJ databases">
        <title>Whole Genome Sequence of Nocardia Iowensis.</title>
        <authorList>
            <person name="Lamm A."/>
            <person name="Collins-Fairclough A.M."/>
            <person name="Bunk B."/>
            <person name="Sproer C."/>
        </authorList>
    </citation>
    <scope>NUCLEOTIDE SEQUENCE [LARGE SCALE GENOMIC DNA]</scope>
    <source>
        <strain evidence="5 6">NRRL 5646</strain>
    </source>
</reference>
<evidence type="ECO:0000256" key="3">
    <source>
        <dbReference type="ARBA" id="ARBA00022840"/>
    </source>
</evidence>
<feature type="domain" description="ABC transporter" evidence="4">
    <location>
        <begin position="6"/>
        <end position="254"/>
    </location>
</feature>
<dbReference type="PANTHER" id="PTHR45772:SF1">
    <property type="entry name" value="ABC TRANSPORTER ATP-BINDING PROTEIN"/>
    <property type="match status" value="1"/>
</dbReference>
<dbReference type="InterPro" id="IPR032823">
    <property type="entry name" value="BCA_ABC_TP_C"/>
</dbReference>
<proteinExistence type="predicted"/>
<keyword evidence="3 5" id="KW-0067">ATP-binding</keyword>
<dbReference type="InterPro" id="IPR051120">
    <property type="entry name" value="ABC_AA/LPS_Transport"/>
</dbReference>
<dbReference type="CDD" id="cd03219">
    <property type="entry name" value="ABC_Mj1267_LivG_branched"/>
    <property type="match status" value="1"/>
</dbReference>
<dbReference type="PROSITE" id="PS50893">
    <property type="entry name" value="ABC_TRANSPORTER_2"/>
    <property type="match status" value="1"/>
</dbReference>
<name>A0ABX8RVS3_NOCIO</name>
<dbReference type="PANTHER" id="PTHR45772">
    <property type="entry name" value="CONSERVED COMPONENT OF ABC TRANSPORTER FOR NATURAL AMINO ACIDS-RELATED"/>
    <property type="match status" value="1"/>
</dbReference>
<evidence type="ECO:0000313" key="6">
    <source>
        <dbReference type="Proteomes" id="UP000694257"/>
    </source>
</evidence>
<dbReference type="InterPro" id="IPR003593">
    <property type="entry name" value="AAA+_ATPase"/>
</dbReference>
<dbReference type="InterPro" id="IPR003439">
    <property type="entry name" value="ABC_transporter-like_ATP-bd"/>
</dbReference>
<keyword evidence="1" id="KW-0813">Transport</keyword>
<keyword evidence="6" id="KW-1185">Reference proteome</keyword>
<dbReference type="Proteomes" id="UP000694257">
    <property type="component" value="Chromosome"/>
</dbReference>
<dbReference type="EMBL" id="CP078145">
    <property type="protein sequence ID" value="QXN93087.1"/>
    <property type="molecule type" value="Genomic_DNA"/>
</dbReference>
<organism evidence="5 6">
    <name type="scientific">Nocardia iowensis</name>
    <dbReference type="NCBI Taxonomy" id="204891"/>
    <lineage>
        <taxon>Bacteria</taxon>
        <taxon>Bacillati</taxon>
        <taxon>Actinomycetota</taxon>
        <taxon>Actinomycetes</taxon>
        <taxon>Mycobacteriales</taxon>
        <taxon>Nocardiaceae</taxon>
        <taxon>Nocardia</taxon>
    </lineage>
</organism>
<dbReference type="GO" id="GO:0005524">
    <property type="term" value="F:ATP binding"/>
    <property type="evidence" value="ECO:0007669"/>
    <property type="project" value="UniProtKB-KW"/>
</dbReference>
<dbReference type="Pfam" id="PF12399">
    <property type="entry name" value="BCA_ABC_TP_C"/>
    <property type="match status" value="1"/>
</dbReference>
<sequence length="262" mass="28412">MIVPALEVQDVSLHFGAVAALSEVSFAVAPGEVFAIIGPNGAGKSSLFNVLSRLYPPSSGRIRVDGRDIRDLRPHQLPGLGVARTFQNLGLFGPLSVLDNVLIGRSHAMTAGCWRTGLRTSRARTEERAARDAAHALLHEFDLHPVAEQPVGTLPYGIRKRVEIARALLMRPSLLLLDEPVAGMSRLERSEVADLITEIHQHRQLTVVLVEHDMSFVMRLAQHVLVLDFGKSIACGTPDSVQSDPRVLAAYLGTPDLDGESS</sequence>
<protein>
    <submittedName>
        <fullName evidence="5">ABC transporter ATP-binding protein</fullName>
    </submittedName>
</protein>
<dbReference type="SMART" id="SM00382">
    <property type="entry name" value="AAA"/>
    <property type="match status" value="1"/>
</dbReference>
<evidence type="ECO:0000256" key="1">
    <source>
        <dbReference type="ARBA" id="ARBA00022448"/>
    </source>
</evidence>
<evidence type="ECO:0000256" key="2">
    <source>
        <dbReference type="ARBA" id="ARBA00022741"/>
    </source>
</evidence>
<evidence type="ECO:0000259" key="4">
    <source>
        <dbReference type="PROSITE" id="PS50893"/>
    </source>
</evidence>
<evidence type="ECO:0000313" key="5">
    <source>
        <dbReference type="EMBL" id="QXN93087.1"/>
    </source>
</evidence>
<gene>
    <name evidence="5" type="ORF">KV110_08265</name>
</gene>
<accession>A0ABX8RVS3</accession>
<dbReference type="Pfam" id="PF00005">
    <property type="entry name" value="ABC_tran"/>
    <property type="match status" value="1"/>
</dbReference>